<protein>
    <recommendedName>
        <fullName evidence="4">YDG domain-containing protein</fullName>
    </recommendedName>
</protein>
<dbReference type="GO" id="GO:0061630">
    <property type="term" value="F:ubiquitin protein ligase activity"/>
    <property type="evidence" value="ECO:0007669"/>
    <property type="project" value="TreeGrafter"/>
</dbReference>
<dbReference type="Pfam" id="PF02182">
    <property type="entry name" value="SAD_SRA"/>
    <property type="match status" value="1"/>
</dbReference>
<comment type="subcellular location">
    <subcellularLocation>
        <location evidence="2">Nucleus</location>
    </subcellularLocation>
</comment>
<dbReference type="OrthoDB" id="2270193at2759"/>
<dbReference type="FunFam" id="2.30.280.10:FF:000005">
    <property type="entry name" value="E3 ubiquitin-protein ligase UHRF1"/>
    <property type="match status" value="1"/>
</dbReference>
<feature type="region of interest" description="Disordered" evidence="3">
    <location>
        <begin position="293"/>
        <end position="327"/>
    </location>
</feature>
<dbReference type="InterPro" id="IPR045134">
    <property type="entry name" value="UHRF1/2-like"/>
</dbReference>
<dbReference type="PANTHER" id="PTHR14140:SF27">
    <property type="entry name" value="OS04G0289800 PROTEIN"/>
    <property type="match status" value="1"/>
</dbReference>
<organism evidence="5 6">
    <name type="scientific">Pholiota conissans</name>
    <dbReference type="NCBI Taxonomy" id="109636"/>
    <lineage>
        <taxon>Eukaryota</taxon>
        <taxon>Fungi</taxon>
        <taxon>Dikarya</taxon>
        <taxon>Basidiomycota</taxon>
        <taxon>Agaricomycotina</taxon>
        <taxon>Agaricomycetes</taxon>
        <taxon>Agaricomycetidae</taxon>
        <taxon>Agaricales</taxon>
        <taxon>Agaricineae</taxon>
        <taxon>Strophariaceae</taxon>
        <taxon>Pholiota</taxon>
    </lineage>
</organism>
<name>A0A9P6CV73_9AGAR</name>
<evidence type="ECO:0000256" key="3">
    <source>
        <dbReference type="SAM" id="MobiDB-lite"/>
    </source>
</evidence>
<sequence length="327" mass="36129">MVSAYEKRRLENIKKNQELLASLGFGLDRPTLEPIEKRHKKPSAPRKRKIEHESPLSEEEEEVQGAETKAPRVQLSDTAPESAVRRSSRNAGKVVDYNKEIIKGSPVPVAYSSGVKNAENAGPLGSEAGSKRIHDPKQYGHIPGIEVGTWWESRQGCSADAVHAPWVGGISGGAQGAHSVVISGGYEDDVDDGYLFTYTGSGGRALKGTKSAPKNLRTAPQSSDQNFEHTFNRMLKKSCETKKPIRVVRGFKSQSKYAPSEGYRYDGLYIVEKAWIEPGLKEYLVCKYAFKRLPGQPPLPVRATDIDETSEEDNVKEDETIENEDNN</sequence>
<dbReference type="InterPro" id="IPR015947">
    <property type="entry name" value="PUA-like_sf"/>
</dbReference>
<dbReference type="InterPro" id="IPR036987">
    <property type="entry name" value="SRA-YDG_sf"/>
</dbReference>
<feature type="region of interest" description="Disordered" evidence="3">
    <location>
        <begin position="23"/>
        <end position="91"/>
    </location>
</feature>
<dbReference type="PANTHER" id="PTHR14140">
    <property type="entry name" value="E3 UBIQUITIN-PROTEIN LIGASE UHRF-RELATED"/>
    <property type="match status" value="1"/>
</dbReference>
<keyword evidence="6" id="KW-1185">Reference proteome</keyword>
<evidence type="ECO:0000259" key="4">
    <source>
        <dbReference type="PROSITE" id="PS51015"/>
    </source>
</evidence>
<keyword evidence="1 2" id="KW-0539">Nucleus</keyword>
<dbReference type="GO" id="GO:0044027">
    <property type="term" value="P:negative regulation of gene expression via chromosomal CpG island methylation"/>
    <property type="evidence" value="ECO:0007669"/>
    <property type="project" value="TreeGrafter"/>
</dbReference>
<reference evidence="5" key="1">
    <citation type="submission" date="2020-11" db="EMBL/GenBank/DDBJ databases">
        <authorList>
            <consortium name="DOE Joint Genome Institute"/>
            <person name="Ahrendt S."/>
            <person name="Riley R."/>
            <person name="Andreopoulos W."/>
            <person name="Labutti K."/>
            <person name="Pangilinan J."/>
            <person name="Ruiz-Duenas F.J."/>
            <person name="Barrasa J.M."/>
            <person name="Sanchez-Garcia M."/>
            <person name="Camarero S."/>
            <person name="Miyauchi S."/>
            <person name="Serrano A."/>
            <person name="Linde D."/>
            <person name="Babiker R."/>
            <person name="Drula E."/>
            <person name="Ayuso-Fernandez I."/>
            <person name="Pacheco R."/>
            <person name="Padilla G."/>
            <person name="Ferreira P."/>
            <person name="Barriuso J."/>
            <person name="Kellner H."/>
            <person name="Castanera R."/>
            <person name="Alfaro M."/>
            <person name="Ramirez L."/>
            <person name="Pisabarro A.G."/>
            <person name="Kuo A."/>
            <person name="Tritt A."/>
            <person name="Lipzen A."/>
            <person name="He G."/>
            <person name="Yan M."/>
            <person name="Ng V."/>
            <person name="Cullen D."/>
            <person name="Martin F."/>
            <person name="Rosso M.-N."/>
            <person name="Henrissat B."/>
            <person name="Hibbett D."/>
            <person name="Martinez A.T."/>
            <person name="Grigoriev I.V."/>
        </authorList>
    </citation>
    <scope>NUCLEOTIDE SEQUENCE</scope>
    <source>
        <strain evidence="5">CIRM-BRFM 674</strain>
    </source>
</reference>
<gene>
    <name evidence="5" type="ORF">BDN70DRAFT_876367</name>
</gene>
<dbReference type="EMBL" id="MU155179">
    <property type="protein sequence ID" value="KAF9481401.1"/>
    <property type="molecule type" value="Genomic_DNA"/>
</dbReference>
<accession>A0A9P6CV73</accession>
<dbReference type="SMART" id="SM00466">
    <property type="entry name" value="SRA"/>
    <property type="match status" value="1"/>
</dbReference>
<dbReference type="GO" id="GO:0005634">
    <property type="term" value="C:nucleus"/>
    <property type="evidence" value="ECO:0007669"/>
    <property type="project" value="UniProtKB-SubCell"/>
</dbReference>
<feature type="compositionally biased region" description="Basic residues" evidence="3">
    <location>
        <begin position="37"/>
        <end position="49"/>
    </location>
</feature>
<dbReference type="SUPFAM" id="SSF88697">
    <property type="entry name" value="PUA domain-like"/>
    <property type="match status" value="1"/>
</dbReference>
<dbReference type="AlphaFoldDB" id="A0A9P6CV73"/>
<dbReference type="GO" id="GO:0016567">
    <property type="term" value="P:protein ubiquitination"/>
    <property type="evidence" value="ECO:0007669"/>
    <property type="project" value="TreeGrafter"/>
</dbReference>
<comment type="caution">
    <text evidence="5">The sequence shown here is derived from an EMBL/GenBank/DDBJ whole genome shotgun (WGS) entry which is preliminary data.</text>
</comment>
<evidence type="ECO:0000313" key="5">
    <source>
        <dbReference type="EMBL" id="KAF9481401.1"/>
    </source>
</evidence>
<feature type="compositionally biased region" description="Acidic residues" evidence="3">
    <location>
        <begin position="306"/>
        <end position="327"/>
    </location>
</feature>
<dbReference type="Proteomes" id="UP000807469">
    <property type="component" value="Unassembled WGS sequence"/>
</dbReference>
<dbReference type="InterPro" id="IPR003105">
    <property type="entry name" value="SRA_YDG"/>
</dbReference>
<evidence type="ECO:0000256" key="1">
    <source>
        <dbReference type="ARBA" id="ARBA00023242"/>
    </source>
</evidence>
<proteinExistence type="predicted"/>
<evidence type="ECO:0000313" key="6">
    <source>
        <dbReference type="Proteomes" id="UP000807469"/>
    </source>
</evidence>
<dbReference type="PROSITE" id="PS51015">
    <property type="entry name" value="YDG"/>
    <property type="match status" value="1"/>
</dbReference>
<dbReference type="Gene3D" id="2.30.280.10">
    <property type="entry name" value="SRA-YDG"/>
    <property type="match status" value="1"/>
</dbReference>
<evidence type="ECO:0000256" key="2">
    <source>
        <dbReference type="PROSITE-ProRule" id="PRU00358"/>
    </source>
</evidence>
<feature type="domain" description="YDG" evidence="4">
    <location>
        <begin position="140"/>
        <end position="292"/>
    </location>
</feature>